<sequence>MRHITLMIAALATMLLLFAGTATAQEPHSPAPTSSESVLAPEGDVAITDTPDLGFGLGTLDVTISGGLSSGLYLFLEPGADLGLIPLGEGLTLGLGGTVNLGWCLLCAGVTALTPLNVSAWYVNPLARATLHFDAIAKAVELPQLDTYAGFTAGPSFYSFTLSVDGDPAQGNFSETTFLLGPLFGARFTVNEDSGFFLFGEARFLMEFGYNTITFRDSNGTVYTQDDGVSRGGLDWVGGLGLRF</sequence>
<feature type="chain" id="PRO_5047035410" description="Outer membrane protein beta-barrel domain-containing protein" evidence="1">
    <location>
        <begin position="25"/>
        <end position="244"/>
    </location>
</feature>
<protein>
    <recommendedName>
        <fullName evidence="4">Outer membrane protein beta-barrel domain-containing protein</fullName>
    </recommendedName>
</protein>
<evidence type="ECO:0000256" key="1">
    <source>
        <dbReference type="SAM" id="SignalP"/>
    </source>
</evidence>
<feature type="signal peptide" evidence="1">
    <location>
        <begin position="1"/>
        <end position="24"/>
    </location>
</feature>
<dbReference type="EMBL" id="SADD01000006">
    <property type="protein sequence ID" value="RVU43600.1"/>
    <property type="molecule type" value="Genomic_DNA"/>
</dbReference>
<reference evidence="2 3" key="1">
    <citation type="submission" date="2019-01" db="EMBL/GenBank/DDBJ databases">
        <title>Lujinxingia litoralis gen. nov., sp. nov. and Lujinxingia sediminis gen. nov., sp. nov., new members in the order Bradymonadales, isolated from coastal sediment.</title>
        <authorList>
            <person name="Li C.-M."/>
        </authorList>
    </citation>
    <scope>NUCLEOTIDE SEQUENCE [LARGE SCALE GENOMIC DNA]</scope>
    <source>
        <strain evidence="2 3">SEH01</strain>
    </source>
</reference>
<keyword evidence="3" id="KW-1185">Reference proteome</keyword>
<evidence type="ECO:0008006" key="4">
    <source>
        <dbReference type="Google" id="ProtNLM"/>
    </source>
</evidence>
<name>A0ABY0CSF5_9DELT</name>
<dbReference type="Proteomes" id="UP000282926">
    <property type="component" value="Unassembled WGS sequence"/>
</dbReference>
<organism evidence="2 3">
    <name type="scientific">Lujinxingia sediminis</name>
    <dbReference type="NCBI Taxonomy" id="2480984"/>
    <lineage>
        <taxon>Bacteria</taxon>
        <taxon>Deltaproteobacteria</taxon>
        <taxon>Bradymonadales</taxon>
        <taxon>Lujinxingiaceae</taxon>
        <taxon>Lujinxingia</taxon>
    </lineage>
</organism>
<evidence type="ECO:0000313" key="2">
    <source>
        <dbReference type="EMBL" id="RVU43600.1"/>
    </source>
</evidence>
<gene>
    <name evidence="2" type="ORF">EA187_12295</name>
</gene>
<accession>A0ABY0CSF5</accession>
<comment type="caution">
    <text evidence="2">The sequence shown here is derived from an EMBL/GenBank/DDBJ whole genome shotgun (WGS) entry which is preliminary data.</text>
</comment>
<dbReference type="RefSeq" id="WP_127780432.1">
    <property type="nucleotide sequence ID" value="NZ_SADD01000006.1"/>
</dbReference>
<evidence type="ECO:0000313" key="3">
    <source>
        <dbReference type="Proteomes" id="UP000282926"/>
    </source>
</evidence>
<keyword evidence="1" id="KW-0732">Signal</keyword>
<proteinExistence type="predicted"/>